<dbReference type="InterPro" id="IPR011257">
    <property type="entry name" value="DNA_glycosylase"/>
</dbReference>
<keyword evidence="9" id="KW-0378">Hydrolase</keyword>
<evidence type="ECO:0000256" key="4">
    <source>
        <dbReference type="ARBA" id="ARBA00012045"/>
    </source>
</evidence>
<evidence type="ECO:0000259" key="15">
    <source>
        <dbReference type="SMART" id="SM00478"/>
    </source>
</evidence>
<dbReference type="InterPro" id="IPR015797">
    <property type="entry name" value="NUDIX_hydrolase-like_dom_sf"/>
</dbReference>
<keyword evidence="13 14" id="KW-0326">Glycosidase</keyword>
<comment type="cofactor">
    <cofactor evidence="14">
        <name>[4Fe-4S] cluster</name>
        <dbReference type="ChEBI" id="CHEBI:49883"/>
    </cofactor>
    <text evidence="14">Binds 1 [4Fe-4S] cluster.</text>
</comment>
<protein>
    <recommendedName>
        <fullName evidence="5 14">Adenine DNA glycosylase</fullName>
        <ecNumber evidence="4 14">3.2.2.31</ecNumber>
    </recommendedName>
</protein>
<accession>A0AA43XJX5</accession>
<evidence type="ECO:0000256" key="3">
    <source>
        <dbReference type="ARBA" id="ARBA00008343"/>
    </source>
</evidence>
<evidence type="ECO:0000313" key="17">
    <source>
        <dbReference type="Proteomes" id="UP000449710"/>
    </source>
</evidence>
<dbReference type="Pfam" id="PF14815">
    <property type="entry name" value="NUDIX_4"/>
    <property type="match status" value="1"/>
</dbReference>
<dbReference type="FunFam" id="1.10.340.30:FF:000002">
    <property type="entry name" value="Adenine DNA glycosylase"/>
    <property type="match status" value="1"/>
</dbReference>
<dbReference type="GO" id="GO:0051539">
    <property type="term" value="F:4 iron, 4 sulfur cluster binding"/>
    <property type="evidence" value="ECO:0007669"/>
    <property type="project" value="UniProtKB-UniRule"/>
</dbReference>
<dbReference type="PANTHER" id="PTHR42944:SF1">
    <property type="entry name" value="ADENINE DNA GLYCOSYLASE"/>
    <property type="match status" value="1"/>
</dbReference>
<keyword evidence="10 14" id="KW-0408">Iron</keyword>
<dbReference type="InterPro" id="IPR029119">
    <property type="entry name" value="MutY_C"/>
</dbReference>
<dbReference type="Pfam" id="PF00730">
    <property type="entry name" value="HhH-GPD"/>
    <property type="match status" value="1"/>
</dbReference>
<dbReference type="EC" id="3.2.2.31" evidence="4 14"/>
<evidence type="ECO:0000256" key="1">
    <source>
        <dbReference type="ARBA" id="ARBA00000843"/>
    </source>
</evidence>
<evidence type="ECO:0000256" key="2">
    <source>
        <dbReference type="ARBA" id="ARBA00002933"/>
    </source>
</evidence>
<dbReference type="AlphaFoldDB" id="A0AA43XJX5"/>
<dbReference type="SUPFAM" id="SSF48150">
    <property type="entry name" value="DNA-glycosylase"/>
    <property type="match status" value="1"/>
</dbReference>
<dbReference type="InterPro" id="IPR000445">
    <property type="entry name" value="HhH_motif"/>
</dbReference>
<evidence type="ECO:0000256" key="12">
    <source>
        <dbReference type="ARBA" id="ARBA00023204"/>
    </source>
</evidence>
<dbReference type="SUPFAM" id="SSF55811">
    <property type="entry name" value="Nudix"/>
    <property type="match status" value="1"/>
</dbReference>
<evidence type="ECO:0000256" key="8">
    <source>
        <dbReference type="ARBA" id="ARBA00022763"/>
    </source>
</evidence>
<dbReference type="GO" id="GO:0035485">
    <property type="term" value="F:adenine/guanine mispair binding"/>
    <property type="evidence" value="ECO:0007669"/>
    <property type="project" value="TreeGrafter"/>
</dbReference>
<dbReference type="Gene3D" id="1.10.1670.10">
    <property type="entry name" value="Helix-hairpin-Helix base-excision DNA repair enzymes (C-terminal)"/>
    <property type="match status" value="1"/>
</dbReference>
<dbReference type="Pfam" id="PF00633">
    <property type="entry name" value="HHH"/>
    <property type="match status" value="1"/>
</dbReference>
<evidence type="ECO:0000256" key="10">
    <source>
        <dbReference type="ARBA" id="ARBA00023004"/>
    </source>
</evidence>
<sequence>MRRKLIENQKPNRKNIEAFQRSLLQWYQKNKRTMPWRDIENPYYTWVSEIMLQQTRVDTVIPYFLRFIEKYPTVKDLAKGEDEDLLKLWEGLGYYSRVKNMKIAAREVVEKYDGVFPKERKALESLKGIGEYTAGAIASIAYEQKEPAVDGNVLRVMTRITGNHGDIKLGKTKKEITHGVRKLLPEENLGDFNQGLIELGAVLCTTAKAPDCEICPVSEFCLAFEKNLQGALPVKGKAMKKRLEKKTVLIFTYKEQLFLRKREERGLLAGLWEFPNIKGHIKEEALKEILEKEQHLAEENLTVENITRLEDSKAVFSHIQWNLMAYQVNLKSSEGPPEGLRIKEDKNYLELPVEEVMDNGRWIPREEVRKDYSIASAFKAYRKEVL</sequence>
<dbReference type="NCBIfam" id="TIGR01084">
    <property type="entry name" value="mutY"/>
    <property type="match status" value="1"/>
</dbReference>
<organism evidence="16 17">
    <name type="scientific">Isachenkonia alkalipeptolytica</name>
    <dbReference type="NCBI Taxonomy" id="2565777"/>
    <lineage>
        <taxon>Bacteria</taxon>
        <taxon>Bacillati</taxon>
        <taxon>Bacillota</taxon>
        <taxon>Clostridia</taxon>
        <taxon>Eubacteriales</taxon>
        <taxon>Clostridiaceae</taxon>
        <taxon>Isachenkonia</taxon>
    </lineage>
</organism>
<comment type="caution">
    <text evidence="16">The sequence shown here is derived from an EMBL/GenBank/DDBJ whole genome shotgun (WGS) entry which is preliminary data.</text>
</comment>
<evidence type="ECO:0000256" key="5">
    <source>
        <dbReference type="ARBA" id="ARBA00022023"/>
    </source>
</evidence>
<evidence type="ECO:0000256" key="11">
    <source>
        <dbReference type="ARBA" id="ARBA00023014"/>
    </source>
</evidence>
<dbReference type="InterPro" id="IPR003651">
    <property type="entry name" value="Endonuclease3_FeS-loop_motif"/>
</dbReference>
<keyword evidence="6" id="KW-0004">4Fe-4S</keyword>
<dbReference type="GO" id="GO:0046872">
    <property type="term" value="F:metal ion binding"/>
    <property type="evidence" value="ECO:0007669"/>
    <property type="project" value="UniProtKB-UniRule"/>
</dbReference>
<comment type="catalytic activity">
    <reaction evidence="1 14">
        <text>Hydrolyzes free adenine bases from 7,8-dihydro-8-oxoguanine:adenine mismatched double-stranded DNA, leaving an apurinic site.</text>
        <dbReference type="EC" id="3.2.2.31"/>
    </reaction>
</comment>
<feature type="domain" description="HhH-GPD" evidence="15">
    <location>
        <begin position="51"/>
        <end position="202"/>
    </location>
</feature>
<dbReference type="InterPro" id="IPR023170">
    <property type="entry name" value="HhH_base_excis_C"/>
</dbReference>
<dbReference type="Proteomes" id="UP000449710">
    <property type="component" value="Unassembled WGS sequence"/>
</dbReference>
<gene>
    <name evidence="16" type="primary">mutY</name>
    <name evidence="16" type="ORF">ISALK_01980</name>
</gene>
<dbReference type="RefSeq" id="WP_160718573.1">
    <property type="nucleotide sequence ID" value="NZ_SUMG01000002.1"/>
</dbReference>
<dbReference type="GO" id="GO:0000701">
    <property type="term" value="F:purine-specific mismatch base pair DNA N-glycosylase activity"/>
    <property type="evidence" value="ECO:0007669"/>
    <property type="project" value="UniProtKB-EC"/>
</dbReference>
<keyword evidence="7" id="KW-0479">Metal-binding</keyword>
<dbReference type="CDD" id="cd03431">
    <property type="entry name" value="NUDIX_DNA_Glycosylase_C-MutY"/>
    <property type="match status" value="1"/>
</dbReference>
<dbReference type="InterPro" id="IPR044298">
    <property type="entry name" value="MIG/MutY"/>
</dbReference>
<keyword evidence="8 14" id="KW-0227">DNA damage</keyword>
<dbReference type="CDD" id="cd00056">
    <property type="entry name" value="ENDO3c"/>
    <property type="match status" value="1"/>
</dbReference>
<reference evidence="16 17" key="1">
    <citation type="submission" date="2019-04" db="EMBL/GenBank/DDBJ databases">
        <title>Isachenkonia alkalipeptolytica gen. nov. sp. nov. a new anaerobic, alkiliphilic organothrophic bacterium capable to reduce synthesized ferrihydrite isolated from a soda lake.</title>
        <authorList>
            <person name="Toshchakov S.V."/>
            <person name="Zavarzina D.G."/>
            <person name="Zhilina T.N."/>
            <person name="Kostrikina N.A."/>
            <person name="Kublanov I.V."/>
        </authorList>
    </citation>
    <scope>NUCLEOTIDE SEQUENCE [LARGE SCALE GENOMIC DNA]</scope>
    <source>
        <strain evidence="16 17">Z-1701</strain>
    </source>
</reference>
<evidence type="ECO:0000313" key="16">
    <source>
        <dbReference type="EMBL" id="NBG87260.1"/>
    </source>
</evidence>
<keyword evidence="12" id="KW-0234">DNA repair</keyword>
<comment type="similarity">
    <text evidence="3 14">Belongs to the Nth/MutY family.</text>
</comment>
<evidence type="ECO:0000256" key="13">
    <source>
        <dbReference type="ARBA" id="ARBA00023295"/>
    </source>
</evidence>
<keyword evidence="11" id="KW-0411">Iron-sulfur</keyword>
<proteinExistence type="inferred from homology"/>
<comment type="function">
    <text evidence="2">Adenine glycosylase active on G-A mispairs. MutY also corrects error-prone DNA synthesis past GO lesions which are due to the oxidatively damaged form of guanine: 7,8-dihydro-8-oxoguanine (8-oxo-dGTP).</text>
</comment>
<dbReference type="EMBL" id="SUMG01000002">
    <property type="protein sequence ID" value="NBG87260.1"/>
    <property type="molecule type" value="Genomic_DNA"/>
</dbReference>
<name>A0AA43XJX5_9CLOT</name>
<dbReference type="Gene3D" id="1.10.340.30">
    <property type="entry name" value="Hypothetical protein, domain 2"/>
    <property type="match status" value="1"/>
</dbReference>
<dbReference type="Gene3D" id="3.90.79.10">
    <property type="entry name" value="Nucleoside Triphosphate Pyrophosphohydrolase"/>
    <property type="match status" value="1"/>
</dbReference>
<dbReference type="GO" id="GO:0006298">
    <property type="term" value="P:mismatch repair"/>
    <property type="evidence" value="ECO:0007669"/>
    <property type="project" value="TreeGrafter"/>
</dbReference>
<dbReference type="GO" id="GO:0032357">
    <property type="term" value="F:oxidized purine DNA binding"/>
    <property type="evidence" value="ECO:0007669"/>
    <property type="project" value="TreeGrafter"/>
</dbReference>
<evidence type="ECO:0000256" key="9">
    <source>
        <dbReference type="ARBA" id="ARBA00022801"/>
    </source>
</evidence>
<dbReference type="Pfam" id="PF10576">
    <property type="entry name" value="EndIII_4Fe-2S"/>
    <property type="match status" value="1"/>
</dbReference>
<dbReference type="GO" id="GO:0006284">
    <property type="term" value="P:base-excision repair"/>
    <property type="evidence" value="ECO:0007669"/>
    <property type="project" value="UniProtKB-UniRule"/>
</dbReference>
<keyword evidence="17" id="KW-1185">Reference proteome</keyword>
<evidence type="ECO:0000256" key="14">
    <source>
        <dbReference type="RuleBase" id="RU365096"/>
    </source>
</evidence>
<dbReference type="InterPro" id="IPR005760">
    <property type="entry name" value="A/G_AdeGlyc_MutY"/>
</dbReference>
<dbReference type="PANTHER" id="PTHR42944">
    <property type="entry name" value="ADENINE DNA GLYCOSYLASE"/>
    <property type="match status" value="1"/>
</dbReference>
<evidence type="ECO:0000256" key="7">
    <source>
        <dbReference type="ARBA" id="ARBA00022723"/>
    </source>
</evidence>
<dbReference type="InterPro" id="IPR003265">
    <property type="entry name" value="HhH-GPD_domain"/>
</dbReference>
<evidence type="ECO:0000256" key="6">
    <source>
        <dbReference type="ARBA" id="ARBA00022485"/>
    </source>
</evidence>
<dbReference type="GO" id="GO:0034039">
    <property type="term" value="F:8-oxo-7,8-dihydroguanine DNA N-glycosylase activity"/>
    <property type="evidence" value="ECO:0007669"/>
    <property type="project" value="TreeGrafter"/>
</dbReference>
<dbReference type="SMART" id="SM00478">
    <property type="entry name" value="ENDO3c"/>
    <property type="match status" value="1"/>
</dbReference>